<dbReference type="GO" id="GO:0003677">
    <property type="term" value="F:DNA binding"/>
    <property type="evidence" value="ECO:0007669"/>
    <property type="project" value="UniProtKB-KW"/>
</dbReference>
<gene>
    <name evidence="6" type="ORF">CP978_13895</name>
</gene>
<dbReference type="InterPro" id="IPR016032">
    <property type="entry name" value="Sig_transdc_resp-reg_C-effctor"/>
</dbReference>
<dbReference type="SUPFAM" id="SSF52172">
    <property type="entry name" value="CheY-like"/>
    <property type="match status" value="1"/>
</dbReference>
<feature type="modified residue" description="4-aspartylphosphate" evidence="3">
    <location>
        <position position="81"/>
    </location>
</feature>
<dbReference type="Proteomes" id="UP000325763">
    <property type="component" value="Chromosome"/>
</dbReference>
<dbReference type="Pfam" id="PF00196">
    <property type="entry name" value="GerE"/>
    <property type="match status" value="1"/>
</dbReference>
<dbReference type="PRINTS" id="PR00038">
    <property type="entry name" value="HTHLUXR"/>
</dbReference>
<dbReference type="InterPro" id="IPR001789">
    <property type="entry name" value="Sig_transdc_resp-reg_receiver"/>
</dbReference>
<protein>
    <submittedName>
        <fullName evidence="6">DNA-binding response regulator</fullName>
    </submittedName>
</protein>
<dbReference type="EMBL" id="CP023747">
    <property type="protein sequence ID" value="QEV39507.1"/>
    <property type="molecule type" value="Genomic_DNA"/>
</dbReference>
<dbReference type="CDD" id="cd17535">
    <property type="entry name" value="REC_NarL-like"/>
    <property type="match status" value="1"/>
</dbReference>
<dbReference type="AlphaFoldDB" id="A0A5P2W5A3"/>
<organism evidence="6 7">
    <name type="scientific">Streptomyces nodosus</name>
    <dbReference type="NCBI Taxonomy" id="40318"/>
    <lineage>
        <taxon>Bacteria</taxon>
        <taxon>Bacillati</taxon>
        <taxon>Actinomycetota</taxon>
        <taxon>Actinomycetes</taxon>
        <taxon>Kitasatosporales</taxon>
        <taxon>Streptomycetaceae</taxon>
        <taxon>Streptomyces</taxon>
    </lineage>
</organism>
<dbReference type="Pfam" id="PF00072">
    <property type="entry name" value="Response_reg"/>
    <property type="match status" value="1"/>
</dbReference>
<dbReference type="KEGG" id="snq:CP978_13895"/>
<dbReference type="PROSITE" id="PS00622">
    <property type="entry name" value="HTH_LUXR_1"/>
    <property type="match status" value="1"/>
</dbReference>
<name>A0A5P2W5A3_9ACTN</name>
<dbReference type="GO" id="GO:0006355">
    <property type="term" value="P:regulation of DNA-templated transcription"/>
    <property type="evidence" value="ECO:0007669"/>
    <property type="project" value="InterPro"/>
</dbReference>
<dbReference type="SMART" id="SM00448">
    <property type="entry name" value="REC"/>
    <property type="match status" value="1"/>
</dbReference>
<dbReference type="Gene3D" id="3.40.50.2300">
    <property type="match status" value="1"/>
</dbReference>
<evidence type="ECO:0000259" key="5">
    <source>
        <dbReference type="PROSITE" id="PS50110"/>
    </source>
</evidence>
<feature type="domain" description="HTH luxR-type" evidence="4">
    <location>
        <begin position="160"/>
        <end position="225"/>
    </location>
</feature>
<feature type="domain" description="Response regulatory" evidence="5">
    <location>
        <begin position="30"/>
        <end position="146"/>
    </location>
</feature>
<reference evidence="6 7" key="1">
    <citation type="submission" date="2017-09" db="EMBL/GenBank/DDBJ databases">
        <title>Streptomyces genome completion.</title>
        <authorList>
            <person name="Lee N."/>
            <person name="Cho B.-K."/>
        </authorList>
    </citation>
    <scope>NUCLEOTIDE SEQUENCE [LARGE SCALE GENOMIC DNA]</scope>
    <source>
        <strain evidence="6 7">ATCC 14899</strain>
    </source>
</reference>
<dbReference type="GO" id="GO:0000160">
    <property type="term" value="P:phosphorelay signal transduction system"/>
    <property type="evidence" value="ECO:0007669"/>
    <property type="project" value="InterPro"/>
</dbReference>
<evidence type="ECO:0000256" key="1">
    <source>
        <dbReference type="ARBA" id="ARBA00022553"/>
    </source>
</evidence>
<dbReference type="SUPFAM" id="SSF46894">
    <property type="entry name" value="C-terminal effector domain of the bipartite response regulators"/>
    <property type="match status" value="1"/>
</dbReference>
<evidence type="ECO:0000259" key="4">
    <source>
        <dbReference type="PROSITE" id="PS50043"/>
    </source>
</evidence>
<evidence type="ECO:0000256" key="2">
    <source>
        <dbReference type="ARBA" id="ARBA00023125"/>
    </source>
</evidence>
<dbReference type="OrthoDB" id="9808843at2"/>
<accession>A0A5P2W5A3</accession>
<dbReference type="InterPro" id="IPR039420">
    <property type="entry name" value="WalR-like"/>
</dbReference>
<dbReference type="PANTHER" id="PTHR43214:SF42">
    <property type="entry name" value="TRANSCRIPTIONAL REGULATORY PROTEIN DESR"/>
    <property type="match status" value="1"/>
</dbReference>
<keyword evidence="2 6" id="KW-0238">DNA-binding</keyword>
<dbReference type="PROSITE" id="PS50043">
    <property type="entry name" value="HTH_LUXR_2"/>
    <property type="match status" value="1"/>
</dbReference>
<dbReference type="PANTHER" id="PTHR43214">
    <property type="entry name" value="TWO-COMPONENT RESPONSE REGULATOR"/>
    <property type="match status" value="1"/>
</dbReference>
<keyword evidence="1 3" id="KW-0597">Phosphoprotein</keyword>
<sequence length="227" mass="23963">MSARLSTTKWVARPRCECPGSVRDNRSVIRVLVVEDHAVVRSGLTALLSGELGIGVVGEAADGSSALTEAERLRPDVVLLDIDLPVVDGIAVASALAEQLPECRTLILTALDRPGYLGRAMSAGASGYLLKSATPAETADAIRRVAAGGRVIDPRMRDGGADTVSPLTERETEMLRLASSGAHAREIAADLFLSLGTVRNRLSSAVGKLHARTLVDAVRIAERHGWL</sequence>
<dbReference type="InterPro" id="IPR058245">
    <property type="entry name" value="NreC/VraR/RcsB-like_REC"/>
</dbReference>
<dbReference type="InterPro" id="IPR011006">
    <property type="entry name" value="CheY-like_superfamily"/>
</dbReference>
<proteinExistence type="predicted"/>
<evidence type="ECO:0000313" key="6">
    <source>
        <dbReference type="EMBL" id="QEV39507.1"/>
    </source>
</evidence>
<evidence type="ECO:0000256" key="3">
    <source>
        <dbReference type="PROSITE-ProRule" id="PRU00169"/>
    </source>
</evidence>
<dbReference type="CDD" id="cd06170">
    <property type="entry name" value="LuxR_C_like"/>
    <property type="match status" value="1"/>
</dbReference>
<dbReference type="SMART" id="SM00421">
    <property type="entry name" value="HTH_LUXR"/>
    <property type="match status" value="1"/>
</dbReference>
<dbReference type="InterPro" id="IPR000792">
    <property type="entry name" value="Tscrpt_reg_LuxR_C"/>
</dbReference>
<dbReference type="PROSITE" id="PS50110">
    <property type="entry name" value="RESPONSE_REGULATORY"/>
    <property type="match status" value="1"/>
</dbReference>
<evidence type="ECO:0000313" key="7">
    <source>
        <dbReference type="Proteomes" id="UP000325763"/>
    </source>
</evidence>